<dbReference type="OrthoDB" id="9784774at2"/>
<proteinExistence type="predicted"/>
<organism evidence="4 5">
    <name type="scientific">Psychrobacillus vulpis</name>
    <dbReference type="NCBI Taxonomy" id="2325572"/>
    <lineage>
        <taxon>Bacteria</taxon>
        <taxon>Bacillati</taxon>
        <taxon>Bacillota</taxon>
        <taxon>Bacilli</taxon>
        <taxon>Bacillales</taxon>
        <taxon>Bacillaceae</taxon>
        <taxon>Psychrobacillus</taxon>
    </lineage>
</organism>
<feature type="short sequence motif" description="Histidine triad motif" evidence="2">
    <location>
        <begin position="99"/>
        <end position="103"/>
    </location>
</feature>
<evidence type="ECO:0000313" key="5">
    <source>
        <dbReference type="Proteomes" id="UP000316626"/>
    </source>
</evidence>
<dbReference type="InterPro" id="IPR001310">
    <property type="entry name" value="Histidine_triad_HIT"/>
</dbReference>
<dbReference type="AlphaFoldDB" id="A0A544TQB6"/>
<name>A0A544TQB6_9BACI</name>
<dbReference type="EMBL" id="VDGI01000012">
    <property type="protein sequence ID" value="TQR19654.1"/>
    <property type="molecule type" value="Genomic_DNA"/>
</dbReference>
<evidence type="ECO:0000256" key="1">
    <source>
        <dbReference type="PIRSR" id="PIRSR601310-1"/>
    </source>
</evidence>
<dbReference type="PANTHER" id="PTHR46648:SF1">
    <property type="entry name" value="ADENOSINE 5'-MONOPHOSPHORAMIDASE HNT1"/>
    <property type="match status" value="1"/>
</dbReference>
<dbReference type="Pfam" id="PF01230">
    <property type="entry name" value="HIT"/>
    <property type="match status" value="1"/>
</dbReference>
<sequence>MEMKNKHCVFCKIVNKEAPSNIIYEDELICCFLDIDPINEGHVLIVPKEHYHDVDELDDETLLRITKLSTKLTKVIKKAFNPDGYTIMQNGGIFTDFGHYHMHIFPRYIDDEFGWTCKELDNKNSLDSVKEKIKVILDREL</sequence>
<dbReference type="PANTHER" id="PTHR46648">
    <property type="entry name" value="HIT FAMILY PROTEIN 1"/>
    <property type="match status" value="1"/>
</dbReference>
<keyword evidence="5" id="KW-1185">Reference proteome</keyword>
<dbReference type="Gene3D" id="3.30.428.10">
    <property type="entry name" value="HIT-like"/>
    <property type="match status" value="1"/>
</dbReference>
<reference evidence="4 5" key="1">
    <citation type="submission" date="2019-06" db="EMBL/GenBank/DDBJ databases">
        <title>Psychrobacillus vulpis sp. nov., a new species isolated from feces of a red fox that inhabits in The Tablas de Daimiel Natural Park, Albacete, Spain.</title>
        <authorList>
            <person name="Rodriguez M."/>
            <person name="Reina J.C."/>
            <person name="Bejar V."/>
            <person name="Llamas I."/>
        </authorList>
    </citation>
    <scope>NUCLEOTIDE SEQUENCE [LARGE SCALE GENOMIC DNA]</scope>
    <source>
        <strain evidence="4 5">Z8</strain>
    </source>
</reference>
<evidence type="ECO:0000259" key="3">
    <source>
        <dbReference type="PROSITE" id="PS51084"/>
    </source>
</evidence>
<accession>A0A544TQB6</accession>
<feature type="domain" description="HIT" evidence="3">
    <location>
        <begin position="9"/>
        <end position="115"/>
    </location>
</feature>
<dbReference type="SUPFAM" id="SSF54197">
    <property type="entry name" value="HIT-like"/>
    <property type="match status" value="1"/>
</dbReference>
<dbReference type="Proteomes" id="UP000316626">
    <property type="component" value="Unassembled WGS sequence"/>
</dbReference>
<dbReference type="GO" id="GO:0003824">
    <property type="term" value="F:catalytic activity"/>
    <property type="evidence" value="ECO:0007669"/>
    <property type="project" value="InterPro"/>
</dbReference>
<feature type="active site" description="Tele-AMP-histidine intermediate" evidence="1">
    <location>
        <position position="103"/>
    </location>
</feature>
<dbReference type="PROSITE" id="PS51084">
    <property type="entry name" value="HIT_2"/>
    <property type="match status" value="1"/>
</dbReference>
<comment type="caution">
    <text evidence="4">The sequence shown here is derived from an EMBL/GenBank/DDBJ whole genome shotgun (WGS) entry which is preliminary data.</text>
</comment>
<dbReference type="PRINTS" id="PR00332">
    <property type="entry name" value="HISTRIAD"/>
</dbReference>
<protein>
    <submittedName>
        <fullName evidence="4">HIT family protein</fullName>
    </submittedName>
</protein>
<dbReference type="GO" id="GO:0009117">
    <property type="term" value="P:nucleotide metabolic process"/>
    <property type="evidence" value="ECO:0007669"/>
    <property type="project" value="TreeGrafter"/>
</dbReference>
<dbReference type="InterPro" id="IPR011146">
    <property type="entry name" value="HIT-like"/>
</dbReference>
<evidence type="ECO:0000256" key="2">
    <source>
        <dbReference type="PROSITE-ProRule" id="PRU00464"/>
    </source>
</evidence>
<dbReference type="InterPro" id="IPR036265">
    <property type="entry name" value="HIT-like_sf"/>
</dbReference>
<gene>
    <name evidence="4" type="ORF">FG384_12065</name>
</gene>
<evidence type="ECO:0000313" key="4">
    <source>
        <dbReference type="EMBL" id="TQR19654.1"/>
    </source>
</evidence>